<accession>A0A7J7I7X3</accession>
<dbReference type="PROSITE" id="PS50966">
    <property type="entry name" value="ZF_SWIM"/>
    <property type="match status" value="1"/>
</dbReference>
<organism evidence="6 7">
    <name type="scientific">Camellia sinensis</name>
    <name type="common">Tea plant</name>
    <name type="synonym">Thea sinensis</name>
    <dbReference type="NCBI Taxonomy" id="4442"/>
    <lineage>
        <taxon>Eukaryota</taxon>
        <taxon>Viridiplantae</taxon>
        <taxon>Streptophyta</taxon>
        <taxon>Embryophyta</taxon>
        <taxon>Tracheophyta</taxon>
        <taxon>Spermatophyta</taxon>
        <taxon>Magnoliopsida</taxon>
        <taxon>eudicotyledons</taxon>
        <taxon>Gunneridae</taxon>
        <taxon>Pentapetalae</taxon>
        <taxon>asterids</taxon>
        <taxon>Ericales</taxon>
        <taxon>Theaceae</taxon>
        <taxon>Camellia</taxon>
    </lineage>
</organism>
<dbReference type="Pfam" id="PF10551">
    <property type="entry name" value="MULE"/>
    <property type="match status" value="1"/>
</dbReference>
<evidence type="ECO:0000256" key="2">
    <source>
        <dbReference type="ARBA" id="ARBA00022771"/>
    </source>
</evidence>
<sequence length="689" mass="79876">MEDSIIDDGGLEGCIEEMGELAKDKSPYLGMEFPSEEAVYEFYNEYGRIVGFSIRRDYCNKSKKDGVMTSRKFVCYKEGEREKDKRYTMIKNPRSETRTNSKAFMHISFKRELLKWIVSKFDNNHNHPLHLPQCTHLMPSQRKVYDAQGINIDIADETEISLKASHDLISAIAGAKEFVGFTREDQKTYLRAKRQRNLQYGEAGSLLRYFQQQVAENPYFYYAIQLDVDEMITNIFWADHQMITDYGLFGDAVSFDTTFRTNKEYCPLALFSGFNHFRMIVIFGAALLYDETAESFEWLFETFLDAMSGKKPVSFFTDQDQAMAKAISQIMPEVFYGLCTFHLMQNALKHLDKRYEEISAIYDSRQKLPRMKLKKSPILIQVASLYTPPIFDLFHCELDTSLCCQVKQFHELEGEVKCVIGLYGNGEEYIVEGRVEVIGLRGEKSCQEIHCTCKKFENFGILCSHAIKALDRINVMKIPERLDAKDCEVEEKNVVMDEDDPKLLILARYRDLCPRMMKLATQASMHKSAYQLVDEGIKELCVKVNNMMKGVENFGTNELDVDDPNFAQVKGIKKKDVGHKGRGRLKPWYEMMNKKTKVVSQPTRLNYWLIKQHYKCSKFILKPTTDYIVLVYLLFMVFYGVKCWESLLATIDKLWGISLNLVGHNPMETEFRNESSFDFSIYSQPPPQN</sequence>
<protein>
    <recommendedName>
        <fullName evidence="5">SWIM-type domain-containing protein</fullName>
    </recommendedName>
</protein>
<evidence type="ECO:0000256" key="4">
    <source>
        <dbReference type="PROSITE-ProRule" id="PRU00325"/>
    </source>
</evidence>
<reference evidence="6 7" key="2">
    <citation type="submission" date="2020-07" db="EMBL/GenBank/DDBJ databases">
        <title>Genome assembly of wild tea tree DASZ reveals pedigree and selection history of tea varieties.</title>
        <authorList>
            <person name="Zhang W."/>
        </authorList>
    </citation>
    <scope>NUCLEOTIDE SEQUENCE [LARGE SCALE GENOMIC DNA]</scope>
    <source>
        <strain evidence="7">cv. G240</strain>
        <tissue evidence="6">Leaf</tissue>
    </source>
</reference>
<dbReference type="Pfam" id="PF03101">
    <property type="entry name" value="FAR1"/>
    <property type="match status" value="1"/>
</dbReference>
<dbReference type="Proteomes" id="UP000593564">
    <property type="component" value="Unassembled WGS sequence"/>
</dbReference>
<dbReference type="PANTHER" id="PTHR47718:SF2">
    <property type="entry name" value="PROTEIN FAR1-RELATED SEQUENCE 5-LIKE"/>
    <property type="match status" value="1"/>
</dbReference>
<gene>
    <name evidence="6" type="ORF">HYC85_001870</name>
</gene>
<evidence type="ECO:0000259" key="5">
    <source>
        <dbReference type="PROSITE" id="PS50966"/>
    </source>
</evidence>
<dbReference type="PANTHER" id="PTHR47718">
    <property type="entry name" value="OS01G0519700 PROTEIN"/>
    <property type="match status" value="1"/>
</dbReference>
<keyword evidence="3" id="KW-0862">Zinc</keyword>
<dbReference type="EMBL" id="JACBKZ010000001">
    <property type="protein sequence ID" value="KAF5960661.1"/>
    <property type="molecule type" value="Genomic_DNA"/>
</dbReference>
<dbReference type="SMART" id="SM00575">
    <property type="entry name" value="ZnF_PMZ"/>
    <property type="match status" value="1"/>
</dbReference>
<name>A0A7J7I7X3_CAMSI</name>
<feature type="domain" description="SWIM-type" evidence="5">
    <location>
        <begin position="436"/>
        <end position="474"/>
    </location>
</feature>
<keyword evidence="1" id="KW-0479">Metal-binding</keyword>
<dbReference type="InterPro" id="IPR007527">
    <property type="entry name" value="Znf_SWIM"/>
</dbReference>
<proteinExistence type="predicted"/>
<dbReference type="AlphaFoldDB" id="A0A7J7I7X3"/>
<reference evidence="7" key="1">
    <citation type="journal article" date="2020" name="Nat. Commun.">
        <title>Genome assembly of wild tea tree DASZ reveals pedigree and selection history of tea varieties.</title>
        <authorList>
            <person name="Zhang W."/>
            <person name="Zhang Y."/>
            <person name="Qiu H."/>
            <person name="Guo Y."/>
            <person name="Wan H."/>
            <person name="Zhang X."/>
            <person name="Scossa F."/>
            <person name="Alseekh S."/>
            <person name="Zhang Q."/>
            <person name="Wang P."/>
            <person name="Xu L."/>
            <person name="Schmidt M.H."/>
            <person name="Jia X."/>
            <person name="Li D."/>
            <person name="Zhu A."/>
            <person name="Guo F."/>
            <person name="Chen W."/>
            <person name="Ni D."/>
            <person name="Usadel B."/>
            <person name="Fernie A.R."/>
            <person name="Wen W."/>
        </authorList>
    </citation>
    <scope>NUCLEOTIDE SEQUENCE [LARGE SCALE GENOMIC DNA]</scope>
    <source>
        <strain evidence="7">cv. G240</strain>
    </source>
</reference>
<evidence type="ECO:0000256" key="3">
    <source>
        <dbReference type="ARBA" id="ARBA00022833"/>
    </source>
</evidence>
<dbReference type="InterPro" id="IPR004330">
    <property type="entry name" value="FAR1_DNA_bnd_dom"/>
</dbReference>
<dbReference type="Pfam" id="PF04434">
    <property type="entry name" value="SWIM"/>
    <property type="match status" value="1"/>
</dbReference>
<dbReference type="GO" id="GO:0008270">
    <property type="term" value="F:zinc ion binding"/>
    <property type="evidence" value="ECO:0007669"/>
    <property type="project" value="UniProtKB-KW"/>
</dbReference>
<evidence type="ECO:0000313" key="6">
    <source>
        <dbReference type="EMBL" id="KAF5960661.1"/>
    </source>
</evidence>
<dbReference type="InterPro" id="IPR018289">
    <property type="entry name" value="MULE_transposase_dom"/>
</dbReference>
<keyword evidence="2 4" id="KW-0863">Zinc-finger</keyword>
<keyword evidence="7" id="KW-1185">Reference proteome</keyword>
<comment type="caution">
    <text evidence="6">The sequence shown here is derived from an EMBL/GenBank/DDBJ whole genome shotgun (WGS) entry which is preliminary data.</text>
</comment>
<evidence type="ECO:0000313" key="7">
    <source>
        <dbReference type="Proteomes" id="UP000593564"/>
    </source>
</evidence>
<dbReference type="InterPro" id="IPR006564">
    <property type="entry name" value="Znf_PMZ"/>
</dbReference>
<evidence type="ECO:0000256" key="1">
    <source>
        <dbReference type="ARBA" id="ARBA00022723"/>
    </source>
</evidence>